<organism evidence="12 13">
    <name type="scientific">Brytella acorum</name>
    <dbReference type="NCBI Taxonomy" id="2959299"/>
    <lineage>
        <taxon>Bacteria</taxon>
        <taxon>Pseudomonadati</taxon>
        <taxon>Pseudomonadota</taxon>
        <taxon>Alphaproteobacteria</taxon>
        <taxon>Acetobacterales</taxon>
        <taxon>Acetobacteraceae</taxon>
        <taxon>Brytella</taxon>
    </lineage>
</organism>
<keyword evidence="5 9" id="KW-0808">Transferase</keyword>
<name>A0AA35V1S3_9PROT</name>
<keyword evidence="7 9" id="KW-0234">DNA repair</keyword>
<dbReference type="HAMAP" id="MF_00772">
    <property type="entry name" value="OGT"/>
    <property type="match status" value="1"/>
</dbReference>
<dbReference type="InterPro" id="IPR008332">
    <property type="entry name" value="MethylG_MeTrfase_N"/>
</dbReference>
<comment type="caution">
    <text evidence="12">The sequence shown here is derived from an EMBL/GenBank/DDBJ whole genome shotgun (WGS) entry which is preliminary data.</text>
</comment>
<evidence type="ECO:0000259" key="11">
    <source>
        <dbReference type="Pfam" id="PF02870"/>
    </source>
</evidence>
<dbReference type="InterPro" id="IPR023546">
    <property type="entry name" value="MGMT"/>
</dbReference>
<keyword evidence="3 9" id="KW-0963">Cytoplasm</keyword>
<dbReference type="GO" id="GO:0032259">
    <property type="term" value="P:methylation"/>
    <property type="evidence" value="ECO:0007669"/>
    <property type="project" value="UniProtKB-KW"/>
</dbReference>
<dbReference type="InterPro" id="IPR036631">
    <property type="entry name" value="MGMT_N_sf"/>
</dbReference>
<dbReference type="FunFam" id="1.10.10.10:FF:000214">
    <property type="entry name" value="Methylated-DNA--protein-cysteine methyltransferase"/>
    <property type="match status" value="1"/>
</dbReference>
<evidence type="ECO:0000256" key="3">
    <source>
        <dbReference type="ARBA" id="ARBA00022490"/>
    </source>
</evidence>
<keyword evidence="13" id="KW-1185">Reference proteome</keyword>
<dbReference type="InterPro" id="IPR001497">
    <property type="entry name" value="MethylDNA_cys_MeTrfase_AS"/>
</dbReference>
<dbReference type="PANTHER" id="PTHR10815:SF13">
    <property type="entry name" value="METHYLATED-DNA--PROTEIN-CYSTEINE METHYLTRANSFERASE"/>
    <property type="match status" value="1"/>
</dbReference>
<dbReference type="GO" id="GO:0005737">
    <property type="term" value="C:cytoplasm"/>
    <property type="evidence" value="ECO:0007669"/>
    <property type="project" value="UniProtKB-SubCell"/>
</dbReference>
<evidence type="ECO:0000313" key="12">
    <source>
        <dbReference type="EMBL" id="CAI9121077.1"/>
    </source>
</evidence>
<evidence type="ECO:0000256" key="7">
    <source>
        <dbReference type="ARBA" id="ARBA00023204"/>
    </source>
</evidence>
<dbReference type="EMBL" id="CATKSH010000010">
    <property type="protein sequence ID" value="CAI9121077.1"/>
    <property type="molecule type" value="Genomic_DNA"/>
</dbReference>
<evidence type="ECO:0000313" key="13">
    <source>
        <dbReference type="Proteomes" id="UP001176960"/>
    </source>
</evidence>
<dbReference type="InterPro" id="IPR036388">
    <property type="entry name" value="WH-like_DNA-bd_sf"/>
</dbReference>
<dbReference type="SUPFAM" id="SSF53155">
    <property type="entry name" value="Methylated DNA-protein cysteine methyltransferase domain"/>
    <property type="match status" value="1"/>
</dbReference>
<keyword evidence="6 9" id="KW-0227">DNA damage</keyword>
<evidence type="ECO:0000259" key="10">
    <source>
        <dbReference type="Pfam" id="PF01035"/>
    </source>
</evidence>
<keyword evidence="4 9" id="KW-0489">Methyltransferase</keyword>
<feature type="domain" description="Methylated-DNA-[protein]-cysteine S-methyltransferase DNA binding" evidence="10">
    <location>
        <begin position="68"/>
        <end position="146"/>
    </location>
</feature>
<dbReference type="InterPro" id="IPR036217">
    <property type="entry name" value="MethylDNA_cys_MeTrfase_DNAb"/>
</dbReference>
<dbReference type="Gene3D" id="3.30.160.70">
    <property type="entry name" value="Methylated DNA-protein cysteine methyltransferase domain"/>
    <property type="match status" value="1"/>
</dbReference>
<dbReference type="Pfam" id="PF01035">
    <property type="entry name" value="DNA_binding_1"/>
    <property type="match status" value="1"/>
</dbReference>
<dbReference type="PANTHER" id="PTHR10815">
    <property type="entry name" value="METHYLATED-DNA--PROTEIN-CYSTEINE METHYLTRANSFERASE"/>
    <property type="match status" value="1"/>
</dbReference>
<feature type="domain" description="Methylguanine DNA methyltransferase ribonuclease-like" evidence="11">
    <location>
        <begin position="6"/>
        <end position="63"/>
    </location>
</feature>
<comment type="similarity">
    <text evidence="2 9">Belongs to the MGMT family.</text>
</comment>
<evidence type="ECO:0000256" key="1">
    <source>
        <dbReference type="ARBA" id="ARBA00001286"/>
    </source>
</evidence>
<comment type="miscellaneous">
    <text evidence="9">This enzyme catalyzes only one turnover and therefore is not strictly catalytic. According to one definition, an enzyme is a biocatalyst that acts repeatedly and over many reaction cycles.</text>
</comment>
<comment type="catalytic activity">
    <reaction evidence="1 9">
        <text>a 4-O-methyl-thymidine in DNA + L-cysteinyl-[protein] = a thymidine in DNA + S-methyl-L-cysteinyl-[protein]</text>
        <dbReference type="Rhea" id="RHEA:53428"/>
        <dbReference type="Rhea" id="RHEA-COMP:10131"/>
        <dbReference type="Rhea" id="RHEA-COMP:10132"/>
        <dbReference type="Rhea" id="RHEA-COMP:13555"/>
        <dbReference type="Rhea" id="RHEA-COMP:13556"/>
        <dbReference type="ChEBI" id="CHEBI:29950"/>
        <dbReference type="ChEBI" id="CHEBI:82612"/>
        <dbReference type="ChEBI" id="CHEBI:137386"/>
        <dbReference type="ChEBI" id="CHEBI:137387"/>
        <dbReference type="EC" id="2.1.1.63"/>
    </reaction>
</comment>
<dbReference type="EC" id="2.1.1.63" evidence="9"/>
<proteinExistence type="inferred from homology"/>
<evidence type="ECO:0000256" key="4">
    <source>
        <dbReference type="ARBA" id="ARBA00022603"/>
    </source>
</evidence>
<comment type="function">
    <text evidence="9">Involved in the cellular defense against the biological effects of O6-methylguanine (O6-MeG) and O4-methylthymine (O4-MeT) in DNA. Repairs the methylated nucleobase in DNA by stoichiometrically transferring the methyl group to a cysteine residue in the enzyme. This is a suicide reaction: the enzyme is irreversibly inactivated.</text>
</comment>
<feature type="active site" description="Nucleophile; methyl group acceptor" evidence="9">
    <location>
        <position position="116"/>
    </location>
</feature>
<reference evidence="12" key="1">
    <citation type="submission" date="2023-03" db="EMBL/GenBank/DDBJ databases">
        <authorList>
            <person name="Cleenwerck I."/>
        </authorList>
    </citation>
    <scope>NUCLEOTIDE SEQUENCE</scope>
    <source>
        <strain evidence="12">LMG 32879</strain>
    </source>
</reference>
<dbReference type="InterPro" id="IPR014048">
    <property type="entry name" value="MethylDNA_cys_MeTrfase_DNA-bd"/>
</dbReference>
<dbReference type="SUPFAM" id="SSF46767">
    <property type="entry name" value="Methylated DNA-protein cysteine methyltransferase, C-terminal domain"/>
    <property type="match status" value="1"/>
</dbReference>
<evidence type="ECO:0000256" key="2">
    <source>
        <dbReference type="ARBA" id="ARBA00008711"/>
    </source>
</evidence>
<evidence type="ECO:0000256" key="9">
    <source>
        <dbReference type="HAMAP-Rule" id="MF_00772"/>
    </source>
</evidence>
<evidence type="ECO:0000256" key="5">
    <source>
        <dbReference type="ARBA" id="ARBA00022679"/>
    </source>
</evidence>
<evidence type="ECO:0000256" key="6">
    <source>
        <dbReference type="ARBA" id="ARBA00022763"/>
    </source>
</evidence>
<dbReference type="NCBIfam" id="TIGR00589">
    <property type="entry name" value="ogt"/>
    <property type="match status" value="1"/>
</dbReference>
<dbReference type="GO" id="GO:0003908">
    <property type="term" value="F:methylated-DNA-[protein]-cysteine S-methyltransferase activity"/>
    <property type="evidence" value="ECO:0007669"/>
    <property type="project" value="UniProtKB-UniRule"/>
</dbReference>
<dbReference type="RefSeq" id="WP_289842129.1">
    <property type="nucleotide sequence ID" value="NZ_CATKSH010000010.1"/>
</dbReference>
<accession>A0AA35V1S3</accession>
<dbReference type="Pfam" id="PF02870">
    <property type="entry name" value="Methyltransf_1N"/>
    <property type="match status" value="1"/>
</dbReference>
<comment type="catalytic activity">
    <reaction evidence="8 9">
        <text>a 6-O-methyl-2'-deoxyguanosine in DNA + L-cysteinyl-[protein] = S-methyl-L-cysteinyl-[protein] + a 2'-deoxyguanosine in DNA</text>
        <dbReference type="Rhea" id="RHEA:24000"/>
        <dbReference type="Rhea" id="RHEA-COMP:10131"/>
        <dbReference type="Rhea" id="RHEA-COMP:10132"/>
        <dbReference type="Rhea" id="RHEA-COMP:11367"/>
        <dbReference type="Rhea" id="RHEA-COMP:11368"/>
        <dbReference type="ChEBI" id="CHEBI:29950"/>
        <dbReference type="ChEBI" id="CHEBI:82612"/>
        <dbReference type="ChEBI" id="CHEBI:85445"/>
        <dbReference type="ChEBI" id="CHEBI:85448"/>
        <dbReference type="EC" id="2.1.1.63"/>
    </reaction>
</comment>
<dbReference type="PROSITE" id="PS00374">
    <property type="entry name" value="MGMT"/>
    <property type="match status" value="1"/>
</dbReference>
<evidence type="ECO:0000256" key="8">
    <source>
        <dbReference type="ARBA" id="ARBA00049348"/>
    </source>
</evidence>
<dbReference type="Gene3D" id="1.10.10.10">
    <property type="entry name" value="Winged helix-like DNA-binding domain superfamily/Winged helix DNA-binding domain"/>
    <property type="match status" value="1"/>
</dbReference>
<dbReference type="CDD" id="cd06445">
    <property type="entry name" value="ATase"/>
    <property type="match status" value="1"/>
</dbReference>
<dbReference type="AlphaFoldDB" id="A0AA35V1S3"/>
<protein>
    <recommendedName>
        <fullName evidence="9">Methylated-DNA--protein-cysteine methyltransferase</fullName>
        <ecNumber evidence="9">2.1.1.63</ecNumber>
    </recommendedName>
    <alternativeName>
        <fullName evidence="9">6-O-methylguanine-DNA methyltransferase</fullName>
        <shortName evidence="9">MGMT</shortName>
    </alternativeName>
    <alternativeName>
        <fullName evidence="9">O-6-methylguanine-DNA-alkyltransferase</fullName>
    </alternativeName>
</protein>
<dbReference type="Proteomes" id="UP001176960">
    <property type="component" value="Unassembled WGS sequence"/>
</dbReference>
<comment type="subcellular location">
    <subcellularLocation>
        <location evidence="9">Cytoplasm</location>
    </subcellularLocation>
</comment>
<sequence length="149" mass="16330">MPQLSFHSPIGPLTLSEDDEHIVALDWGWGRDQEETPLLVRARDMVDRYFDGEKETFDLPLAPFGTAYRKRVWDALRQVPYGQTTSYGELAARVGGSARSVGGAMAANPIPILIPCHRILGRHGLGGYSGSGGLDDKRALLRLEGVELI</sequence>
<gene>
    <name evidence="12" type="ORF">LMG32879_001922</name>
</gene>
<dbReference type="GO" id="GO:0006307">
    <property type="term" value="P:DNA alkylation repair"/>
    <property type="evidence" value="ECO:0007669"/>
    <property type="project" value="UniProtKB-UniRule"/>
</dbReference>